<feature type="repeat" description="Solcar" evidence="12">
    <location>
        <begin position="87"/>
        <end position="179"/>
    </location>
</feature>
<keyword evidence="5" id="KW-0150">Chloroplast</keyword>
<dbReference type="Pfam" id="PF00153">
    <property type="entry name" value="Mito_carr"/>
    <property type="match status" value="3"/>
</dbReference>
<evidence type="ECO:0000256" key="10">
    <source>
        <dbReference type="ARBA" id="ARBA00022989"/>
    </source>
</evidence>
<evidence type="ECO:0000256" key="5">
    <source>
        <dbReference type="ARBA" id="ARBA00022528"/>
    </source>
</evidence>
<evidence type="ECO:0000256" key="14">
    <source>
        <dbReference type="SAM" id="Phobius"/>
    </source>
</evidence>
<dbReference type="AlphaFoldDB" id="A0A8J5ZFK5"/>
<dbReference type="PROSITE" id="PS50920">
    <property type="entry name" value="SOLCAR"/>
    <property type="match status" value="3"/>
</dbReference>
<keyword evidence="4 13" id="KW-0813">Transport</keyword>
<dbReference type="Proteomes" id="UP000701853">
    <property type="component" value="Chromosome 2"/>
</dbReference>
<feature type="repeat" description="Solcar" evidence="12">
    <location>
        <begin position="187"/>
        <end position="270"/>
    </location>
</feature>
<evidence type="ECO:0000313" key="15">
    <source>
        <dbReference type="EMBL" id="KAG8500745.1"/>
    </source>
</evidence>
<proteinExistence type="inferred from homology"/>
<gene>
    <name evidence="15" type="ORF">CXB51_004137</name>
</gene>
<keyword evidence="8" id="KW-0677">Repeat</keyword>
<keyword evidence="9" id="KW-0809">Transit peptide</keyword>
<feature type="repeat" description="Solcar" evidence="12">
    <location>
        <begin position="280"/>
        <end position="361"/>
    </location>
</feature>
<dbReference type="GO" id="GO:0016020">
    <property type="term" value="C:membrane"/>
    <property type="evidence" value="ECO:0007669"/>
    <property type="project" value="UniProtKB-SubCell"/>
</dbReference>
<keyword evidence="6" id="KW-0934">Plastid</keyword>
<evidence type="ECO:0000256" key="8">
    <source>
        <dbReference type="ARBA" id="ARBA00022737"/>
    </source>
</evidence>
<sequence length="452" mass="50153">MGETKSRSKAIIRFQSIQDLSPLETTTLDAPLYLNARLCYNLSDSRGTARNYFACLSISEKREQQRGFEPTQVQLLNHPLAALSYVPKDAAIFAAGAVAGAVAKTVTAPLDRIKLLMQTHGVRAGQESAKKAIGFIEAIVLIGKEEGIKGYWKGNLPQVIRIIPYSAVQLFAYETYKKLFKGKDGELSVVGRLAAGACAGMTSTFITYPLDVLRLRLAVEPGYRKMSEVALTMLREEGFASFYYGLGPSLIGIAPYIAVNFCIFDLVKRALPEKYRQKTQASLLTAVVSALAATVTCYPLDTVRRQMQMKGTPYKSVLEAIPGIIEREGVIGLYRGFVPNALKNLPNSRVDAKYPCCTIGTVCDEFAVSLIFDSHVNCSIRLTTFDIVKRLISASEKEFQKIVDENRLKEKQETNVVELQSNFHHNGTKFAVPSNHYTIFFFKVFGTQLLFF</sequence>
<dbReference type="PRINTS" id="PR00926">
    <property type="entry name" value="MITOCARRIER"/>
</dbReference>
<dbReference type="SUPFAM" id="SSF103506">
    <property type="entry name" value="Mitochondrial carrier"/>
    <property type="match status" value="1"/>
</dbReference>
<comment type="subcellular location">
    <subcellularLocation>
        <location evidence="2">Membrane</location>
        <topology evidence="2">Multi-pass membrane protein</topology>
    </subcellularLocation>
    <subcellularLocation>
        <location evidence="1">Plastid</location>
        <location evidence="1">Chloroplast envelope</location>
    </subcellularLocation>
</comment>
<keyword evidence="16" id="KW-1185">Reference proteome</keyword>
<dbReference type="PANTHER" id="PTHR24089">
    <property type="entry name" value="SOLUTE CARRIER FAMILY 25"/>
    <property type="match status" value="1"/>
</dbReference>
<evidence type="ECO:0000256" key="9">
    <source>
        <dbReference type="ARBA" id="ARBA00022946"/>
    </source>
</evidence>
<evidence type="ECO:0000256" key="3">
    <source>
        <dbReference type="ARBA" id="ARBA00006375"/>
    </source>
</evidence>
<evidence type="ECO:0000256" key="11">
    <source>
        <dbReference type="ARBA" id="ARBA00023136"/>
    </source>
</evidence>
<dbReference type="FunFam" id="1.50.40.10:FF:000042">
    <property type="entry name" value="Envelope ADP,ATP carrier protein"/>
    <property type="match status" value="1"/>
</dbReference>
<evidence type="ECO:0000256" key="1">
    <source>
        <dbReference type="ARBA" id="ARBA00004119"/>
    </source>
</evidence>
<dbReference type="GO" id="GO:0055085">
    <property type="term" value="P:transmembrane transport"/>
    <property type="evidence" value="ECO:0007669"/>
    <property type="project" value="InterPro"/>
</dbReference>
<evidence type="ECO:0000256" key="4">
    <source>
        <dbReference type="ARBA" id="ARBA00022448"/>
    </source>
</evidence>
<dbReference type="InterPro" id="IPR002067">
    <property type="entry name" value="MCP"/>
</dbReference>
<keyword evidence="7 12" id="KW-0812">Transmembrane</keyword>
<dbReference type="GO" id="GO:0009941">
    <property type="term" value="C:chloroplast envelope"/>
    <property type="evidence" value="ECO:0007669"/>
    <property type="project" value="UniProtKB-SubCell"/>
</dbReference>
<keyword evidence="10 14" id="KW-1133">Transmembrane helix</keyword>
<name>A0A8J5ZFK5_9ROSI</name>
<feature type="transmembrane region" description="Helical" evidence="14">
    <location>
        <begin position="242"/>
        <end position="267"/>
    </location>
</feature>
<evidence type="ECO:0000256" key="13">
    <source>
        <dbReference type="RuleBase" id="RU000488"/>
    </source>
</evidence>
<feature type="transmembrane region" description="Helical" evidence="14">
    <location>
        <begin position="279"/>
        <end position="300"/>
    </location>
</feature>
<keyword evidence="11 12" id="KW-0472">Membrane</keyword>
<dbReference type="Gene3D" id="1.50.40.10">
    <property type="entry name" value="Mitochondrial carrier domain"/>
    <property type="match status" value="1"/>
</dbReference>
<dbReference type="InterPro" id="IPR018108">
    <property type="entry name" value="MCP_transmembrane"/>
</dbReference>
<dbReference type="OrthoDB" id="270584at2759"/>
<reference evidence="15 16" key="1">
    <citation type="journal article" date="2021" name="bioRxiv">
        <title>The Gossypium anomalum genome as a resource for cotton improvement and evolutionary analysis of hybrid incompatibility.</title>
        <authorList>
            <person name="Grover C.E."/>
            <person name="Yuan D."/>
            <person name="Arick M.A."/>
            <person name="Miller E.R."/>
            <person name="Hu G."/>
            <person name="Peterson D.G."/>
            <person name="Wendel J.F."/>
            <person name="Udall J.A."/>
        </authorList>
    </citation>
    <scope>NUCLEOTIDE SEQUENCE [LARGE SCALE GENOMIC DNA]</scope>
    <source>
        <strain evidence="15">JFW-Udall</strain>
        <tissue evidence="15">Leaf</tissue>
    </source>
</reference>
<evidence type="ECO:0000256" key="12">
    <source>
        <dbReference type="PROSITE-ProRule" id="PRU00282"/>
    </source>
</evidence>
<dbReference type="InterPro" id="IPR023395">
    <property type="entry name" value="MCP_dom_sf"/>
</dbReference>
<evidence type="ECO:0000256" key="2">
    <source>
        <dbReference type="ARBA" id="ARBA00004141"/>
    </source>
</evidence>
<accession>A0A8J5ZFK5</accession>
<dbReference type="EMBL" id="JAHUZN010000002">
    <property type="protein sequence ID" value="KAG8500745.1"/>
    <property type="molecule type" value="Genomic_DNA"/>
</dbReference>
<comment type="similarity">
    <text evidence="3 13">Belongs to the mitochondrial carrier (TC 2.A.29) family.</text>
</comment>
<comment type="caution">
    <text evidence="15">The sequence shown here is derived from an EMBL/GenBank/DDBJ whole genome shotgun (WGS) entry which is preliminary data.</text>
</comment>
<evidence type="ECO:0000313" key="16">
    <source>
        <dbReference type="Proteomes" id="UP000701853"/>
    </source>
</evidence>
<protein>
    <submittedName>
        <fullName evidence="15">Uncharacterized protein</fullName>
    </submittedName>
</protein>
<organism evidence="15 16">
    <name type="scientific">Gossypium anomalum</name>
    <dbReference type="NCBI Taxonomy" id="47600"/>
    <lineage>
        <taxon>Eukaryota</taxon>
        <taxon>Viridiplantae</taxon>
        <taxon>Streptophyta</taxon>
        <taxon>Embryophyta</taxon>
        <taxon>Tracheophyta</taxon>
        <taxon>Spermatophyta</taxon>
        <taxon>Magnoliopsida</taxon>
        <taxon>eudicotyledons</taxon>
        <taxon>Gunneridae</taxon>
        <taxon>Pentapetalae</taxon>
        <taxon>rosids</taxon>
        <taxon>malvids</taxon>
        <taxon>Malvales</taxon>
        <taxon>Malvaceae</taxon>
        <taxon>Malvoideae</taxon>
        <taxon>Gossypium</taxon>
    </lineage>
</organism>
<evidence type="ECO:0000256" key="6">
    <source>
        <dbReference type="ARBA" id="ARBA00022640"/>
    </source>
</evidence>
<evidence type="ECO:0000256" key="7">
    <source>
        <dbReference type="ARBA" id="ARBA00022692"/>
    </source>
</evidence>